<sequence length="73" mass="7150">MAWMETFVLNASPGENRIASGVSIRTVTPRTCETSGALGQDLGGAGGGGSRGVPLAGVPARLSSSPSSLSSSS</sequence>
<accession>Q6VB54</accession>
<reference evidence="2" key="1">
    <citation type="submission" date="2003-07" db="EMBL/GenBank/DDBJ databases">
        <title>Biological and molecular properties of the apathogenic HSV-1 recombinant R15 that protects mice against infection by a pathogenic HSV-1.</title>
        <authorList>
            <person name="Bujanover S."/>
            <person name="Asher Y."/>
            <person name="Darai G."/>
            <person name="Becker Y."/>
        </authorList>
    </citation>
    <scope>NUCLEOTIDE SEQUENCE</scope>
</reference>
<protein>
    <submittedName>
        <fullName evidence="2">ORF_09R</fullName>
    </submittedName>
</protein>
<feature type="region of interest" description="Disordered" evidence="1">
    <location>
        <begin position="35"/>
        <end position="73"/>
    </location>
</feature>
<name>Q6VB54_HHV1R</name>
<proteinExistence type="predicted"/>
<organism evidence="2">
    <name type="scientific">Human herpesvirus 1 (strain R15)</name>
    <name type="common">HHV-1</name>
    <name type="synonym">Human herpes simplex virus 1</name>
    <dbReference type="NCBI Taxonomy" id="36345"/>
    <lineage>
        <taxon>Viruses</taxon>
        <taxon>Duplodnaviria</taxon>
        <taxon>Heunggongvirae</taxon>
        <taxon>Peploviricota</taxon>
        <taxon>Herviviricetes</taxon>
        <taxon>Herpesvirales</taxon>
        <taxon>Orthoherpesviridae</taxon>
        <taxon>Alphaherpesvirinae</taxon>
        <taxon>Simplexvirus</taxon>
        <taxon>Simplexvirus humanalpha1</taxon>
        <taxon>Human herpesvirus 1</taxon>
    </lineage>
</organism>
<evidence type="ECO:0000313" key="2">
    <source>
        <dbReference type="EMBL" id="AAR84396.1"/>
    </source>
</evidence>
<evidence type="ECO:0000256" key="1">
    <source>
        <dbReference type="SAM" id="MobiDB-lite"/>
    </source>
</evidence>
<feature type="compositionally biased region" description="Low complexity" evidence="1">
    <location>
        <begin position="52"/>
        <end position="73"/>
    </location>
</feature>
<organismHost>
    <name type="scientific">Homo sapiens</name>
    <name type="common">Human</name>
    <dbReference type="NCBI Taxonomy" id="9606"/>
</organismHost>
<feature type="compositionally biased region" description="Gly residues" evidence="1">
    <location>
        <begin position="41"/>
        <end position="51"/>
    </location>
</feature>
<dbReference type="EMBL" id="AY344654">
    <property type="protein sequence ID" value="AAR84396.1"/>
    <property type="molecule type" value="Genomic_DNA"/>
</dbReference>